<proteinExistence type="predicted"/>
<gene>
    <name evidence="1" type="ORF">EDS130_LOCUS8271</name>
</gene>
<dbReference type="Proteomes" id="UP000663852">
    <property type="component" value="Unassembled WGS sequence"/>
</dbReference>
<reference evidence="1" key="1">
    <citation type="submission" date="2021-02" db="EMBL/GenBank/DDBJ databases">
        <authorList>
            <person name="Nowell W R."/>
        </authorList>
    </citation>
    <scope>NUCLEOTIDE SEQUENCE</scope>
</reference>
<protein>
    <submittedName>
        <fullName evidence="1">Uncharacterized protein</fullName>
    </submittedName>
</protein>
<dbReference type="EMBL" id="CAJNOJ010000026">
    <property type="protein sequence ID" value="CAF0870578.1"/>
    <property type="molecule type" value="Genomic_DNA"/>
</dbReference>
<accession>A0A813XEW8</accession>
<dbReference type="OrthoDB" id="9987998at2759"/>
<name>A0A813XEW8_ADIRI</name>
<dbReference type="AlphaFoldDB" id="A0A813XEW8"/>
<organism evidence="1 2">
    <name type="scientific">Adineta ricciae</name>
    <name type="common">Rotifer</name>
    <dbReference type="NCBI Taxonomy" id="249248"/>
    <lineage>
        <taxon>Eukaryota</taxon>
        <taxon>Metazoa</taxon>
        <taxon>Spiralia</taxon>
        <taxon>Gnathifera</taxon>
        <taxon>Rotifera</taxon>
        <taxon>Eurotatoria</taxon>
        <taxon>Bdelloidea</taxon>
        <taxon>Adinetida</taxon>
        <taxon>Adinetidae</taxon>
        <taxon>Adineta</taxon>
    </lineage>
</organism>
<evidence type="ECO:0000313" key="2">
    <source>
        <dbReference type="Proteomes" id="UP000663852"/>
    </source>
</evidence>
<evidence type="ECO:0000313" key="1">
    <source>
        <dbReference type="EMBL" id="CAF0870578.1"/>
    </source>
</evidence>
<comment type="caution">
    <text evidence="1">The sequence shown here is derived from an EMBL/GenBank/DDBJ whole genome shotgun (WGS) entry which is preliminary data.</text>
</comment>
<sequence length="152" mass="18385">MANITTVLEKLWRKFYQIAVLLPKNPSSYHMTMEYHHIFHILDELKLEEQRTAENIRKSLLRSRPVIISNDELEDYIKRIEFADEIMLNLDYLVKKTFDGYIIFVQKYWGMNETIGTSEQQRILSQKYDMTMSEWQFLLSKIERFHEIVKDS</sequence>